<keyword evidence="20" id="KW-1185">Reference proteome</keyword>
<keyword evidence="6 15" id="KW-0863">Zinc-finger</keyword>
<evidence type="ECO:0000313" key="19">
    <source>
        <dbReference type="EMBL" id="PHT81212.1"/>
    </source>
</evidence>
<protein>
    <recommendedName>
        <fullName evidence="3">histone acetyltransferase</fullName>
        <ecNumber evidence="3">2.3.1.48</ecNumber>
    </recommendedName>
</protein>
<evidence type="ECO:0000256" key="7">
    <source>
        <dbReference type="ARBA" id="ARBA00022833"/>
    </source>
</evidence>
<dbReference type="Gene3D" id="3.30.60.90">
    <property type="match status" value="2"/>
</dbReference>
<keyword evidence="4" id="KW-0808">Transferase</keyword>
<keyword evidence="12" id="KW-0539">Nucleus</keyword>
<evidence type="ECO:0000256" key="1">
    <source>
        <dbReference type="ARBA" id="ARBA00002581"/>
    </source>
</evidence>
<feature type="domain" description="ZZ-type" evidence="17">
    <location>
        <begin position="357"/>
        <end position="420"/>
    </location>
</feature>
<dbReference type="InterPro" id="IPR000433">
    <property type="entry name" value="Znf_ZZ"/>
</dbReference>
<dbReference type="InterPro" id="IPR043145">
    <property type="entry name" value="Znf_ZZ_sf"/>
</dbReference>
<evidence type="ECO:0000256" key="11">
    <source>
        <dbReference type="ARBA" id="ARBA00023163"/>
    </source>
</evidence>
<dbReference type="STRING" id="4072.A0A2G2ZGU8"/>
<feature type="region of interest" description="Disordered" evidence="16">
    <location>
        <begin position="306"/>
        <end position="329"/>
    </location>
</feature>
<dbReference type="InterPro" id="IPR031162">
    <property type="entry name" value="CBP_P300_HAT"/>
</dbReference>
<dbReference type="GO" id="GO:0005634">
    <property type="term" value="C:nucleus"/>
    <property type="evidence" value="ECO:0007669"/>
    <property type="project" value="UniProtKB-SubCell"/>
</dbReference>
<evidence type="ECO:0000256" key="14">
    <source>
        <dbReference type="ARBA" id="ARBA00048017"/>
    </source>
</evidence>
<dbReference type="GO" id="GO:0031490">
    <property type="term" value="F:chromatin DNA binding"/>
    <property type="evidence" value="ECO:0000318"/>
    <property type="project" value="GO_Central"/>
</dbReference>
<dbReference type="Proteomes" id="UP000222542">
    <property type="component" value="Unassembled WGS sequence"/>
</dbReference>
<evidence type="ECO:0000256" key="10">
    <source>
        <dbReference type="ARBA" id="ARBA00023159"/>
    </source>
</evidence>
<dbReference type="PROSITE" id="PS01357">
    <property type="entry name" value="ZF_ZZ_1"/>
    <property type="match status" value="1"/>
</dbReference>
<dbReference type="SMART" id="SM00291">
    <property type="entry name" value="ZnF_ZZ"/>
    <property type="match status" value="2"/>
</dbReference>
<accession>A0A2G2ZGU8</accession>
<dbReference type="GO" id="GO:0045944">
    <property type="term" value="P:positive regulation of transcription by RNA polymerase II"/>
    <property type="evidence" value="ECO:0000318"/>
    <property type="project" value="GO_Central"/>
</dbReference>
<evidence type="ECO:0000256" key="15">
    <source>
        <dbReference type="PROSITE-ProRule" id="PRU00228"/>
    </source>
</evidence>
<dbReference type="SUPFAM" id="SSF57850">
    <property type="entry name" value="RING/U-box"/>
    <property type="match status" value="2"/>
</dbReference>
<dbReference type="GO" id="GO:0003713">
    <property type="term" value="F:transcription coactivator activity"/>
    <property type="evidence" value="ECO:0000318"/>
    <property type="project" value="GO_Central"/>
</dbReference>
<evidence type="ECO:0000256" key="6">
    <source>
        <dbReference type="ARBA" id="ARBA00022771"/>
    </source>
</evidence>
<dbReference type="PROSITE" id="PS50135">
    <property type="entry name" value="ZF_ZZ_2"/>
    <property type="match status" value="2"/>
</dbReference>
<evidence type="ECO:0000256" key="8">
    <source>
        <dbReference type="ARBA" id="ARBA00022853"/>
    </source>
</evidence>
<dbReference type="GO" id="GO:0004402">
    <property type="term" value="F:histone acetyltransferase activity"/>
    <property type="evidence" value="ECO:0000318"/>
    <property type="project" value="GO_Central"/>
</dbReference>
<keyword evidence="5" id="KW-0479">Metal-binding</keyword>
<keyword evidence="7" id="KW-0862">Zinc</keyword>
<dbReference type="GO" id="GO:0000123">
    <property type="term" value="C:histone acetyltransferase complex"/>
    <property type="evidence" value="ECO:0000318"/>
    <property type="project" value="GO_Central"/>
</dbReference>
<evidence type="ECO:0000256" key="9">
    <source>
        <dbReference type="ARBA" id="ARBA00023015"/>
    </source>
</evidence>
<dbReference type="PANTHER" id="PTHR13808:SF1">
    <property type="entry name" value="HISTONE ACETYLTRANSFERASE"/>
    <property type="match status" value="1"/>
</dbReference>
<evidence type="ECO:0000256" key="2">
    <source>
        <dbReference type="ARBA" id="ARBA00004123"/>
    </source>
</evidence>
<dbReference type="EMBL" id="AYRZ02000005">
    <property type="protein sequence ID" value="PHT81212.1"/>
    <property type="molecule type" value="Genomic_DNA"/>
</dbReference>
<evidence type="ECO:0000256" key="4">
    <source>
        <dbReference type="ARBA" id="ARBA00022679"/>
    </source>
</evidence>
<keyword evidence="11" id="KW-0804">Transcription</keyword>
<keyword evidence="13" id="KW-0012">Acyltransferase</keyword>
<gene>
    <name evidence="19" type="ORF">T459_14227</name>
</gene>
<comment type="catalytic activity">
    <reaction evidence="14">
        <text>L-lysyl-[protein] + acetyl-CoA = N(6)-acetyl-L-lysyl-[protein] + CoA + H(+)</text>
        <dbReference type="Rhea" id="RHEA:45948"/>
        <dbReference type="Rhea" id="RHEA-COMP:9752"/>
        <dbReference type="Rhea" id="RHEA-COMP:10731"/>
        <dbReference type="ChEBI" id="CHEBI:15378"/>
        <dbReference type="ChEBI" id="CHEBI:29969"/>
        <dbReference type="ChEBI" id="CHEBI:57287"/>
        <dbReference type="ChEBI" id="CHEBI:57288"/>
        <dbReference type="ChEBI" id="CHEBI:61930"/>
        <dbReference type="EC" id="2.3.1.48"/>
    </reaction>
</comment>
<dbReference type="GO" id="GO:0005667">
    <property type="term" value="C:transcription regulator complex"/>
    <property type="evidence" value="ECO:0000318"/>
    <property type="project" value="GO_Central"/>
</dbReference>
<reference evidence="19 20" key="2">
    <citation type="journal article" date="2017" name="Genome Biol.">
        <title>New reference genome sequences of hot pepper reveal the massive evolution of plant disease-resistance genes by retroduplication.</title>
        <authorList>
            <person name="Kim S."/>
            <person name="Park J."/>
            <person name="Yeom S.I."/>
            <person name="Kim Y.M."/>
            <person name="Seo E."/>
            <person name="Kim K.T."/>
            <person name="Kim M.S."/>
            <person name="Lee J.M."/>
            <person name="Cheong K."/>
            <person name="Shin H.S."/>
            <person name="Kim S.B."/>
            <person name="Han K."/>
            <person name="Lee J."/>
            <person name="Park M."/>
            <person name="Lee H.A."/>
            <person name="Lee H.Y."/>
            <person name="Lee Y."/>
            <person name="Oh S."/>
            <person name="Lee J.H."/>
            <person name="Choi E."/>
            <person name="Choi E."/>
            <person name="Lee S.E."/>
            <person name="Jeon J."/>
            <person name="Kim H."/>
            <person name="Choi G."/>
            <person name="Song H."/>
            <person name="Lee J."/>
            <person name="Lee S.C."/>
            <person name="Kwon J.K."/>
            <person name="Lee H.Y."/>
            <person name="Koo N."/>
            <person name="Hong Y."/>
            <person name="Kim R.W."/>
            <person name="Kang W.H."/>
            <person name="Huh J.H."/>
            <person name="Kang B.C."/>
            <person name="Yang T.J."/>
            <person name="Lee Y.H."/>
            <person name="Bennetzen J.L."/>
            <person name="Choi D."/>
        </authorList>
    </citation>
    <scope>NUCLEOTIDE SEQUENCE [LARGE SCALE GENOMIC DNA]</scope>
    <source>
        <strain evidence="20">cv. CM334</strain>
    </source>
</reference>
<proteinExistence type="predicted"/>
<comment type="caution">
    <text evidence="19">The sequence shown here is derived from an EMBL/GenBank/DDBJ whole genome shotgun (WGS) entry which is preliminary data.</text>
</comment>
<evidence type="ECO:0000256" key="12">
    <source>
        <dbReference type="ARBA" id="ARBA00023242"/>
    </source>
</evidence>
<evidence type="ECO:0000256" key="5">
    <source>
        <dbReference type="ARBA" id="ARBA00022723"/>
    </source>
</evidence>
<evidence type="ECO:0000256" key="3">
    <source>
        <dbReference type="ARBA" id="ARBA00013184"/>
    </source>
</evidence>
<dbReference type="FunFam" id="3.30.60.90:FF:000022">
    <property type="entry name" value="Histone acetyltransferase of the CBP family 12"/>
    <property type="match status" value="1"/>
</dbReference>
<keyword evidence="9" id="KW-0805">Transcription regulation</keyword>
<keyword evidence="8" id="KW-0156">Chromatin regulator</keyword>
<keyword evidence="10" id="KW-0010">Activator</keyword>
<sequence length="590" mass="68256">MSSAGEETDWLRSMLIDIPLWVPGAEGLVVRVVSSVDKKLEVKSWVLDIFKEENYPLEFPYKSKRIESVEVCLFGMYVHEFGSECAQPNHRRVHLSLLDSVKYFRPEIKTVSVEALRTFVYHEILIGYLEFCKKRGFASCYIWVSPPQKGDDYILYFHPEIQKTPKSGKLREWYLSMLRKAEENIVVELTNLYNHFFKSMGECKTKVTAARLPYFYDDYWPVAAEDIICQLQQEEDERKKHKKGIIRKIITKIALKASGQFDLSGNASKDLRLMHKCPSQLERTMTNSTGYVPPPTTSRYHVTLSTKDGTKGKKSSRIKPDTSCCSTLRQTTRPHPWNLPQLGETISPMKEDFIMVHLQKACSHCHILMVSGNHWECKQCEKFQLCDKCYETEQKLEDIERHPINQKEKHTLYQSEIKEVPHDTKDEDEILESEFFDTRQDFWSLCQESHYQYDTLRHAKHSSMMVLCHLHNPTAPVFCDICYLDIEAGQGWRCEVCADYDVCNACYQKDGGINHPHKLTNHPSSADCDAQNKEARQPLVLQNMPPKRASKKRIGNQSAPQPVHPDPMDEYISHPEFRTAFTTLANPVTA</sequence>
<comment type="subcellular location">
    <subcellularLocation>
        <location evidence="2">Nucleus</location>
    </subcellularLocation>
</comment>
<comment type="function">
    <text evidence="1">Acetyltransferase enzyme. Acetylates histones, giving a specific tag for transcriptional activation.</text>
</comment>
<feature type="region of interest" description="Disordered" evidence="16">
    <location>
        <begin position="541"/>
        <end position="569"/>
    </location>
</feature>
<evidence type="ECO:0000256" key="16">
    <source>
        <dbReference type="SAM" id="MobiDB-lite"/>
    </source>
</evidence>
<dbReference type="Pfam" id="PF00569">
    <property type="entry name" value="ZZ"/>
    <property type="match status" value="1"/>
</dbReference>
<evidence type="ECO:0000256" key="13">
    <source>
        <dbReference type="ARBA" id="ARBA00023315"/>
    </source>
</evidence>
<dbReference type="PROSITE" id="PS51727">
    <property type="entry name" value="CBP_P300_HAT"/>
    <property type="match status" value="1"/>
</dbReference>
<reference evidence="19 20" key="1">
    <citation type="journal article" date="2014" name="Nat. Genet.">
        <title>Genome sequence of the hot pepper provides insights into the evolution of pungency in Capsicum species.</title>
        <authorList>
            <person name="Kim S."/>
            <person name="Park M."/>
            <person name="Yeom S.I."/>
            <person name="Kim Y.M."/>
            <person name="Lee J.M."/>
            <person name="Lee H.A."/>
            <person name="Seo E."/>
            <person name="Choi J."/>
            <person name="Cheong K."/>
            <person name="Kim K.T."/>
            <person name="Jung K."/>
            <person name="Lee G.W."/>
            <person name="Oh S.K."/>
            <person name="Bae C."/>
            <person name="Kim S.B."/>
            <person name="Lee H.Y."/>
            <person name="Kim S.Y."/>
            <person name="Kim M.S."/>
            <person name="Kang B.C."/>
            <person name="Jo Y.D."/>
            <person name="Yang H.B."/>
            <person name="Jeong H.J."/>
            <person name="Kang W.H."/>
            <person name="Kwon J.K."/>
            <person name="Shin C."/>
            <person name="Lim J.Y."/>
            <person name="Park J.H."/>
            <person name="Huh J.H."/>
            <person name="Kim J.S."/>
            <person name="Kim B.D."/>
            <person name="Cohen O."/>
            <person name="Paran I."/>
            <person name="Suh M.C."/>
            <person name="Lee S.B."/>
            <person name="Kim Y.K."/>
            <person name="Shin Y."/>
            <person name="Noh S.J."/>
            <person name="Park J."/>
            <person name="Seo Y.S."/>
            <person name="Kwon S.Y."/>
            <person name="Kim H.A."/>
            <person name="Park J.M."/>
            <person name="Kim H.J."/>
            <person name="Choi S.B."/>
            <person name="Bosland P.W."/>
            <person name="Reeves G."/>
            <person name="Jo S.H."/>
            <person name="Lee B.W."/>
            <person name="Cho H.T."/>
            <person name="Choi H.S."/>
            <person name="Lee M.S."/>
            <person name="Yu Y."/>
            <person name="Do Choi Y."/>
            <person name="Park B.S."/>
            <person name="van Deynze A."/>
            <person name="Ashrafi H."/>
            <person name="Hill T."/>
            <person name="Kim W.T."/>
            <person name="Pai H.S."/>
            <person name="Ahn H.K."/>
            <person name="Yeam I."/>
            <person name="Giovannoni J.J."/>
            <person name="Rose J.K."/>
            <person name="Sorensen I."/>
            <person name="Lee S.J."/>
            <person name="Kim R.W."/>
            <person name="Choi I.Y."/>
            <person name="Choi B.S."/>
            <person name="Lim J.S."/>
            <person name="Lee Y.H."/>
            <person name="Choi D."/>
        </authorList>
    </citation>
    <scope>NUCLEOTIDE SEQUENCE [LARGE SCALE GENOMIC DNA]</scope>
    <source>
        <strain evidence="20">cv. CM334</strain>
    </source>
</reference>
<evidence type="ECO:0000259" key="17">
    <source>
        <dbReference type="PROSITE" id="PS50135"/>
    </source>
</evidence>
<dbReference type="SMART" id="SM01250">
    <property type="entry name" value="KAT11"/>
    <property type="match status" value="1"/>
</dbReference>
<name>A0A2G2ZGU8_CAPAN</name>
<dbReference type="PANTHER" id="PTHR13808">
    <property type="entry name" value="CBP/P300-RELATED"/>
    <property type="match status" value="1"/>
</dbReference>
<dbReference type="AlphaFoldDB" id="A0A2G2ZGU8"/>
<feature type="domain" description="CBP/p300-type HAT" evidence="18">
    <location>
        <begin position="1"/>
        <end position="475"/>
    </location>
</feature>
<dbReference type="Pfam" id="PF08214">
    <property type="entry name" value="HAT_KAT11"/>
    <property type="match status" value="1"/>
</dbReference>
<evidence type="ECO:0000313" key="20">
    <source>
        <dbReference type="Proteomes" id="UP000222542"/>
    </source>
</evidence>
<evidence type="ECO:0000259" key="18">
    <source>
        <dbReference type="PROSITE" id="PS51727"/>
    </source>
</evidence>
<dbReference type="InterPro" id="IPR013178">
    <property type="entry name" value="Histone_AcTrfase_Rtt109/CBP"/>
</dbReference>
<dbReference type="EC" id="2.3.1.48" evidence="3"/>
<organism evidence="19 20">
    <name type="scientific">Capsicum annuum</name>
    <name type="common">Capsicum pepper</name>
    <dbReference type="NCBI Taxonomy" id="4072"/>
    <lineage>
        <taxon>Eukaryota</taxon>
        <taxon>Viridiplantae</taxon>
        <taxon>Streptophyta</taxon>
        <taxon>Embryophyta</taxon>
        <taxon>Tracheophyta</taxon>
        <taxon>Spermatophyta</taxon>
        <taxon>Magnoliopsida</taxon>
        <taxon>eudicotyledons</taxon>
        <taxon>Gunneridae</taxon>
        <taxon>Pentapetalae</taxon>
        <taxon>asterids</taxon>
        <taxon>lamiids</taxon>
        <taxon>Solanales</taxon>
        <taxon>Solanaceae</taxon>
        <taxon>Solanoideae</taxon>
        <taxon>Capsiceae</taxon>
        <taxon>Capsicum</taxon>
    </lineage>
</organism>
<feature type="domain" description="ZZ-type" evidence="17">
    <location>
        <begin position="474"/>
        <end position="527"/>
    </location>
</feature>
<dbReference type="GO" id="GO:0008270">
    <property type="term" value="F:zinc ion binding"/>
    <property type="evidence" value="ECO:0007669"/>
    <property type="project" value="UniProtKB-KW"/>
</dbReference>
<dbReference type="Gramene" id="PHT81212">
    <property type="protein sequence ID" value="PHT81212"/>
    <property type="gene ID" value="T459_14227"/>
</dbReference>